<evidence type="ECO:0000313" key="2">
    <source>
        <dbReference type="Proteomes" id="UP001597244"/>
    </source>
</evidence>
<organism evidence="1 2">
    <name type="scientific">Lapidilactobacillus mulanensis</name>
    <dbReference type="NCBI Taxonomy" id="2485999"/>
    <lineage>
        <taxon>Bacteria</taxon>
        <taxon>Bacillati</taxon>
        <taxon>Bacillota</taxon>
        <taxon>Bacilli</taxon>
        <taxon>Lactobacillales</taxon>
        <taxon>Lactobacillaceae</taxon>
        <taxon>Lapidilactobacillus</taxon>
    </lineage>
</organism>
<protein>
    <recommendedName>
        <fullName evidence="3">PX domain-containing protein</fullName>
    </recommendedName>
</protein>
<dbReference type="EMBL" id="JBHTOF010000096">
    <property type="protein sequence ID" value="MFD1466114.1"/>
    <property type="molecule type" value="Genomic_DNA"/>
</dbReference>
<evidence type="ECO:0000313" key="1">
    <source>
        <dbReference type="EMBL" id="MFD1466114.1"/>
    </source>
</evidence>
<name>A0ABW4DRK3_9LACO</name>
<gene>
    <name evidence="1" type="ORF">ACFQ4L_08580</name>
</gene>
<proteinExistence type="predicted"/>
<sequence length="115" mass="13416">MIVDIWVRGEFNQSLRHFEGTAAHRERILSLHYQDFHSLNAILKKEYQLSPPNFVLPVSCPVFEIDASYLPSLLNDLKADFSDVEQPLRGLRGFILKHRSKLTSRLLSWHMSVWP</sequence>
<accession>A0ABW4DRK3</accession>
<comment type="caution">
    <text evidence="1">The sequence shown here is derived from an EMBL/GenBank/DDBJ whole genome shotgun (WGS) entry which is preliminary data.</text>
</comment>
<reference evidence="2" key="1">
    <citation type="journal article" date="2019" name="Int. J. Syst. Evol. Microbiol.">
        <title>The Global Catalogue of Microorganisms (GCM) 10K type strain sequencing project: providing services to taxonomists for standard genome sequencing and annotation.</title>
        <authorList>
            <consortium name="The Broad Institute Genomics Platform"/>
            <consortium name="The Broad Institute Genome Sequencing Center for Infectious Disease"/>
            <person name="Wu L."/>
            <person name="Ma J."/>
        </authorList>
    </citation>
    <scope>NUCLEOTIDE SEQUENCE [LARGE SCALE GENOMIC DNA]</scope>
    <source>
        <strain evidence="2">CCM 8951</strain>
    </source>
</reference>
<evidence type="ECO:0008006" key="3">
    <source>
        <dbReference type="Google" id="ProtNLM"/>
    </source>
</evidence>
<dbReference type="RefSeq" id="WP_125578133.1">
    <property type="nucleotide sequence ID" value="NZ_JBHTOF010000096.1"/>
</dbReference>
<dbReference type="Proteomes" id="UP001597244">
    <property type="component" value="Unassembled WGS sequence"/>
</dbReference>
<keyword evidence="2" id="KW-1185">Reference proteome</keyword>